<dbReference type="PROSITE" id="PS51257">
    <property type="entry name" value="PROKAR_LIPOPROTEIN"/>
    <property type="match status" value="1"/>
</dbReference>
<feature type="chain" id="PRO_5002796502" evidence="1">
    <location>
        <begin position="26"/>
        <end position="210"/>
    </location>
</feature>
<sequence length="210" mass="22559">MHKTTSFIASLLLSLGLGCAIHSQAAVITFDDLSATDVDAIQSGYQGFHWGDEFWTSLAYIHKDTLPGTGFANGVVSGNYAAFNNFATTSTISGDLFTFNGAYLTAAWNEGLHIEVSGFLNNVLLFTQTVVVNTQIAQWFSFDFAGINQLSFRSWGGTPTNPNEGGEHFVMDNFTVNEAVSVPESSPLALLLLGLAALAAGRQSTRNPRH</sequence>
<dbReference type="KEGG" id="cja:CJA_2986"/>
<accession>B3PCS6</accession>
<dbReference type="EMBL" id="CP000934">
    <property type="protein sequence ID" value="ACE85994.1"/>
    <property type="molecule type" value="Genomic_DNA"/>
</dbReference>
<reference evidence="2 3" key="1">
    <citation type="journal article" date="2008" name="J. Bacteriol.">
        <title>Insights into plant cell wall degradation from the genome sequence of the soil bacterium Cellvibrio japonicus.</title>
        <authorList>
            <person name="Deboy R.T."/>
            <person name="Mongodin E.F."/>
            <person name="Fouts D.E."/>
            <person name="Tailford L.E."/>
            <person name="Khouri H."/>
            <person name="Emerson J.B."/>
            <person name="Mohamoud Y."/>
            <person name="Watkins K."/>
            <person name="Henrissat B."/>
            <person name="Gilbert H.J."/>
            <person name="Nelson K.E."/>
        </authorList>
    </citation>
    <scope>NUCLEOTIDE SEQUENCE [LARGE SCALE GENOMIC DNA]</scope>
    <source>
        <strain evidence="2 3">Ueda107</strain>
    </source>
</reference>
<keyword evidence="1" id="KW-0732">Signal</keyword>
<dbReference type="HOGENOM" id="CLU_118145_0_0_6"/>
<dbReference type="STRING" id="498211.CJA_2986"/>
<evidence type="ECO:0000313" key="2">
    <source>
        <dbReference type="EMBL" id="ACE85994.1"/>
    </source>
</evidence>
<evidence type="ECO:0000256" key="1">
    <source>
        <dbReference type="SAM" id="SignalP"/>
    </source>
</evidence>
<dbReference type="eggNOG" id="COG1404">
    <property type="taxonomic scope" value="Bacteria"/>
</dbReference>
<proteinExistence type="predicted"/>
<gene>
    <name evidence="2" type="ordered locus">CJA_2986</name>
</gene>
<keyword evidence="3" id="KW-1185">Reference proteome</keyword>
<dbReference type="Proteomes" id="UP000001036">
    <property type="component" value="Chromosome"/>
</dbReference>
<evidence type="ECO:0000313" key="3">
    <source>
        <dbReference type="Proteomes" id="UP000001036"/>
    </source>
</evidence>
<organism evidence="2 3">
    <name type="scientific">Cellvibrio japonicus (strain Ueda107)</name>
    <name type="common">Pseudomonas fluorescens subsp. cellulosa</name>
    <dbReference type="NCBI Taxonomy" id="498211"/>
    <lineage>
        <taxon>Bacteria</taxon>
        <taxon>Pseudomonadati</taxon>
        <taxon>Pseudomonadota</taxon>
        <taxon>Gammaproteobacteria</taxon>
        <taxon>Cellvibrionales</taxon>
        <taxon>Cellvibrionaceae</taxon>
        <taxon>Cellvibrio</taxon>
    </lineage>
</organism>
<protein>
    <submittedName>
        <fullName evidence="2">PEP-CTERM putative exosortase interaction domain protein</fullName>
    </submittedName>
</protein>
<dbReference type="AlphaFoldDB" id="B3PCS6"/>
<name>B3PCS6_CELJU</name>
<dbReference type="RefSeq" id="WP_012488567.1">
    <property type="nucleotide sequence ID" value="NC_010995.1"/>
</dbReference>
<feature type="signal peptide" evidence="1">
    <location>
        <begin position="1"/>
        <end position="25"/>
    </location>
</feature>